<keyword evidence="4" id="KW-1185">Reference proteome</keyword>
<keyword evidence="1" id="KW-0175">Coiled coil</keyword>
<sequence length="426" mass="48742">MEAEKLKIRQEYEAKMAALSRQYEAEQRSKEAMQHDVEALKRRYEQELAQLNEKITESQKQKPDQTEMAKKLEKLQGNLVGGEKANDTEFKERRVKRKKAAEKRMEALAMALSKVDEDDGAMLTKVYDDIHEDLQTKTDLAKKYKSRVKALESEIADLQSEFEKDRVDYLETIRKQDQQIMLFQQIMERVQPLIKKDTNYSNLERVKEEAVWEEETRRWRIPEVIITKVKFPPAGPPVNGVITAKRSPGSSQTAPGRICQDIDSDEGDPSDNVLYKAGLSLSPRMRRLHCMQQSDRFRLQKSAEENIAGTYFQPRRQQDILNKVQNDTTRVSDMWRDKAKSKSTSVLNKSLGQDELNGLNSSFSGSYGGPTSNSWSGASTSWIGGMSLSPDMSIRRPLRLQALPSHTNKTTRHRGGKQPVNTMDII</sequence>
<evidence type="ECO:0000256" key="1">
    <source>
        <dbReference type="SAM" id="Coils"/>
    </source>
</evidence>
<protein>
    <submittedName>
        <fullName evidence="3">Uncharacterized protein</fullName>
    </submittedName>
</protein>
<evidence type="ECO:0000313" key="4">
    <source>
        <dbReference type="Proteomes" id="UP000677054"/>
    </source>
</evidence>
<dbReference type="EMBL" id="LR900700">
    <property type="protein sequence ID" value="CAD7246615.1"/>
    <property type="molecule type" value="Genomic_DNA"/>
</dbReference>
<feature type="region of interest" description="Disordered" evidence="2">
    <location>
        <begin position="406"/>
        <end position="426"/>
    </location>
</feature>
<dbReference type="AlphaFoldDB" id="A0A7R8XIF5"/>
<name>A0A7R8XIF5_9CRUS</name>
<gene>
    <name evidence="3" type="ORF">DSTB1V02_LOCUS6463</name>
</gene>
<reference evidence="3" key="1">
    <citation type="submission" date="2020-11" db="EMBL/GenBank/DDBJ databases">
        <authorList>
            <person name="Tran Van P."/>
        </authorList>
    </citation>
    <scope>NUCLEOTIDE SEQUENCE</scope>
</reference>
<evidence type="ECO:0000313" key="3">
    <source>
        <dbReference type="EMBL" id="CAD7246615.1"/>
    </source>
</evidence>
<feature type="region of interest" description="Disordered" evidence="2">
    <location>
        <begin position="245"/>
        <end position="271"/>
    </location>
</feature>
<feature type="coiled-coil region" evidence="1">
    <location>
        <begin position="9"/>
        <end position="61"/>
    </location>
</feature>
<evidence type="ECO:0000256" key="2">
    <source>
        <dbReference type="SAM" id="MobiDB-lite"/>
    </source>
</evidence>
<dbReference type="Proteomes" id="UP000677054">
    <property type="component" value="Unassembled WGS sequence"/>
</dbReference>
<dbReference type="EMBL" id="CAJPEV010001183">
    <property type="protein sequence ID" value="CAG0891238.1"/>
    <property type="molecule type" value="Genomic_DNA"/>
</dbReference>
<feature type="region of interest" description="Disordered" evidence="2">
    <location>
        <begin position="73"/>
        <end position="94"/>
    </location>
</feature>
<organism evidence="3">
    <name type="scientific">Darwinula stevensoni</name>
    <dbReference type="NCBI Taxonomy" id="69355"/>
    <lineage>
        <taxon>Eukaryota</taxon>
        <taxon>Metazoa</taxon>
        <taxon>Ecdysozoa</taxon>
        <taxon>Arthropoda</taxon>
        <taxon>Crustacea</taxon>
        <taxon>Oligostraca</taxon>
        <taxon>Ostracoda</taxon>
        <taxon>Podocopa</taxon>
        <taxon>Podocopida</taxon>
        <taxon>Darwinulocopina</taxon>
        <taxon>Darwinuloidea</taxon>
        <taxon>Darwinulidae</taxon>
        <taxon>Darwinula</taxon>
    </lineage>
</organism>
<feature type="coiled-coil region" evidence="1">
    <location>
        <begin position="98"/>
        <end position="168"/>
    </location>
</feature>
<dbReference type="OrthoDB" id="6380441at2759"/>
<proteinExistence type="predicted"/>
<accession>A0A7R8XIF5</accession>